<dbReference type="SUPFAM" id="SSF53474">
    <property type="entry name" value="alpha/beta-Hydrolases"/>
    <property type="match status" value="1"/>
</dbReference>
<dbReference type="Pfam" id="PF00756">
    <property type="entry name" value="Esterase"/>
    <property type="match status" value="1"/>
</dbReference>
<dbReference type="InterPro" id="IPR000801">
    <property type="entry name" value="Esterase-like"/>
</dbReference>
<proteinExistence type="predicted"/>
<sequence length="270" mass="30276">MAIIRLEVSNPEYTPCNNQIVTVHSSNLQGRHDINIYNVDALGKDLPVIILLHGVYGNSWVWSHLGGIESAYQKVKASLSIPEFILAMPSDGGLFDGSGYLPTLKHGNYESWIMEDVIQAVQQTVESVTTHSALYISGLSMGGYGALRLGAKHADKFKGISAHSAITQITELNQFVDTPLSEYECEQENEADILYWMQKNKDILPEIRFDCGTEDELYSGNLAFTQCLTSANIPHQFYSFPGGHEWSYWHNHVQKTIQFFAQLESRKDKA</sequence>
<dbReference type="Gene3D" id="3.40.50.1820">
    <property type="entry name" value="alpha/beta hydrolase"/>
    <property type="match status" value="1"/>
</dbReference>
<dbReference type="InterPro" id="IPR029058">
    <property type="entry name" value="AB_hydrolase_fold"/>
</dbReference>
<organism evidence="1 2">
    <name type="scientific">Catenovulum maritimum</name>
    <dbReference type="NCBI Taxonomy" id="1513271"/>
    <lineage>
        <taxon>Bacteria</taxon>
        <taxon>Pseudomonadati</taxon>
        <taxon>Pseudomonadota</taxon>
        <taxon>Gammaproteobacteria</taxon>
        <taxon>Alteromonadales</taxon>
        <taxon>Alteromonadaceae</taxon>
        <taxon>Catenovulum</taxon>
    </lineage>
</organism>
<dbReference type="STRING" id="1513271.XM47_17610"/>
<gene>
    <name evidence="1" type="ORF">XM47_17610</name>
</gene>
<name>A0A0J8GSZ3_9ALTE</name>
<dbReference type="OrthoDB" id="9803578at2"/>
<dbReference type="AlphaFoldDB" id="A0A0J8GSZ3"/>
<evidence type="ECO:0000313" key="1">
    <source>
        <dbReference type="EMBL" id="KMT63828.1"/>
    </source>
</evidence>
<dbReference type="GO" id="GO:0016747">
    <property type="term" value="F:acyltransferase activity, transferring groups other than amino-acyl groups"/>
    <property type="evidence" value="ECO:0007669"/>
    <property type="project" value="TreeGrafter"/>
</dbReference>
<evidence type="ECO:0000313" key="2">
    <source>
        <dbReference type="Proteomes" id="UP000037600"/>
    </source>
</evidence>
<dbReference type="EMBL" id="LAZL01000040">
    <property type="protein sequence ID" value="KMT63828.1"/>
    <property type="molecule type" value="Genomic_DNA"/>
</dbReference>
<dbReference type="Proteomes" id="UP000037600">
    <property type="component" value="Unassembled WGS sequence"/>
</dbReference>
<dbReference type="InterPro" id="IPR050583">
    <property type="entry name" value="Mycobacterial_A85_antigen"/>
</dbReference>
<reference evidence="1 2" key="1">
    <citation type="submission" date="2015-04" db="EMBL/GenBank/DDBJ databases">
        <title>Draft Genome Sequence of the Novel Agar-Digesting Marine Bacterium Q1.</title>
        <authorList>
            <person name="Li Y."/>
            <person name="Li D."/>
            <person name="Chen G."/>
            <person name="Du Z."/>
        </authorList>
    </citation>
    <scope>NUCLEOTIDE SEQUENCE [LARGE SCALE GENOMIC DNA]</scope>
    <source>
        <strain evidence="1 2">Q1</strain>
    </source>
</reference>
<dbReference type="PANTHER" id="PTHR48098">
    <property type="entry name" value="ENTEROCHELIN ESTERASE-RELATED"/>
    <property type="match status" value="1"/>
</dbReference>
<dbReference type="PANTHER" id="PTHR48098:SF1">
    <property type="entry name" value="DIACYLGLYCEROL ACYLTRANSFERASE_MYCOLYLTRANSFERASE AG85A"/>
    <property type="match status" value="1"/>
</dbReference>
<keyword evidence="2" id="KW-1185">Reference proteome</keyword>
<accession>A0A0J8GSZ3</accession>
<dbReference type="RefSeq" id="WP_048695503.1">
    <property type="nucleotide sequence ID" value="NZ_KQ130510.1"/>
</dbReference>
<comment type="caution">
    <text evidence="1">The sequence shown here is derived from an EMBL/GenBank/DDBJ whole genome shotgun (WGS) entry which is preliminary data.</text>
</comment>
<protein>
    <submittedName>
        <fullName evidence="1">ATPase</fullName>
    </submittedName>
</protein>